<keyword evidence="4 8" id="KW-0863">Zinc-finger</keyword>
<evidence type="ECO:0000259" key="10">
    <source>
        <dbReference type="PROSITE" id="PS51044"/>
    </source>
</evidence>
<sequence>MSGNAMNYQHSPIPGNPTPPLTPAAGLPYMSPGTDTKPNMMMMNSSKDDELRLTFPVRDGIVLPPFRLEHNLAVSNHEFPLKPTVHQTLMWRSDLELQLKCFHHDDRNMDTNWPASVQVSVNAYPLNIDRGEYKSTHRPLNLKEFCQPGRNTIQITVTACCCVSGRSHLFVLQLVHRPSVRSVLQGLLRKRLLPADHCINKIKRNFSSSSLSGANGGDGDGVEQTAIKISLKCSITIKRITLPARGHDCKHVQCFDLESYLQLNCERGAWRCPVCGKPAPLEGLEVDQYIWGILNSLQNSDVDEVTIDASASWRASNGTAVKKEEPDSDRGEEPDNDRGVSPCTKQQQQQRLKAISPASMQMPTMSSWEGAQSMSPYCPYPPDMTSINNGSMMPYSSGGGTSSGPVSSFSGPGGGGPGGGGGGGGPDSSEPSALSQLSESVSSLDPLAAMEKSMQDTVSPTAVTSSAGSGGETQTTSGGGSEPQLPDLSGQLNFDPSEIVDGDSQGGPEALDLYPDTSVDPMDLLSFLEPPDLATPPSSGGSASQAGPTGGGTPSSSATAEEILSLFE</sequence>
<dbReference type="GO" id="GO:0008270">
    <property type="term" value="F:zinc ion binding"/>
    <property type="evidence" value="ECO:0007669"/>
    <property type="project" value="UniProtKB-KW"/>
</dbReference>
<feature type="compositionally biased region" description="Gly residues" evidence="9">
    <location>
        <begin position="411"/>
        <end position="426"/>
    </location>
</feature>
<evidence type="ECO:0000256" key="8">
    <source>
        <dbReference type="PROSITE-ProRule" id="PRU00452"/>
    </source>
</evidence>
<evidence type="ECO:0000256" key="5">
    <source>
        <dbReference type="ARBA" id="ARBA00022833"/>
    </source>
</evidence>
<dbReference type="Pfam" id="PF25527">
    <property type="entry name" value="GBD-like_ZMIZ1_ZMIZ2"/>
    <property type="match status" value="1"/>
</dbReference>
<proteinExistence type="predicted"/>
<dbReference type="InterPro" id="IPR057847">
    <property type="entry name" value="ZMIZ1/ZMIZ2_GBD-like"/>
</dbReference>
<keyword evidence="3" id="KW-0479">Metal-binding</keyword>
<feature type="region of interest" description="Disordered" evidence="9">
    <location>
        <begin position="316"/>
        <end position="366"/>
    </location>
</feature>
<feature type="compositionally biased region" description="Basic and acidic residues" evidence="9">
    <location>
        <begin position="321"/>
        <end position="338"/>
    </location>
</feature>
<dbReference type="Pfam" id="PF02891">
    <property type="entry name" value="zf-MIZ"/>
    <property type="match status" value="1"/>
</dbReference>
<organism evidence="11 12">
    <name type="scientific">Amphibalanus amphitrite</name>
    <name type="common">Striped barnacle</name>
    <name type="synonym">Balanus amphitrite</name>
    <dbReference type="NCBI Taxonomy" id="1232801"/>
    <lineage>
        <taxon>Eukaryota</taxon>
        <taxon>Metazoa</taxon>
        <taxon>Ecdysozoa</taxon>
        <taxon>Arthropoda</taxon>
        <taxon>Crustacea</taxon>
        <taxon>Multicrustacea</taxon>
        <taxon>Cirripedia</taxon>
        <taxon>Thoracica</taxon>
        <taxon>Thoracicalcarea</taxon>
        <taxon>Balanomorpha</taxon>
        <taxon>Balanoidea</taxon>
        <taxon>Balanidae</taxon>
        <taxon>Amphibalaninae</taxon>
        <taxon>Amphibalanus</taxon>
    </lineage>
</organism>
<gene>
    <name evidence="11" type="primary">Zmiz1</name>
    <name evidence="11" type="ORF">FJT64_009724</name>
</gene>
<evidence type="ECO:0000256" key="7">
    <source>
        <dbReference type="ARBA" id="ARBA00023242"/>
    </source>
</evidence>
<keyword evidence="6" id="KW-0832">Ubl conjugation</keyword>
<evidence type="ECO:0000313" key="12">
    <source>
        <dbReference type="Proteomes" id="UP000440578"/>
    </source>
</evidence>
<evidence type="ECO:0000256" key="3">
    <source>
        <dbReference type="ARBA" id="ARBA00022723"/>
    </source>
</evidence>
<keyword evidence="5" id="KW-0862">Zinc</keyword>
<dbReference type="GO" id="GO:0005634">
    <property type="term" value="C:nucleus"/>
    <property type="evidence" value="ECO:0007669"/>
    <property type="project" value="UniProtKB-SubCell"/>
</dbReference>
<dbReference type="PANTHER" id="PTHR10782:SF4">
    <property type="entry name" value="TONALLI, ISOFORM E"/>
    <property type="match status" value="1"/>
</dbReference>
<feature type="region of interest" description="Disordered" evidence="9">
    <location>
        <begin position="391"/>
        <end position="568"/>
    </location>
</feature>
<keyword evidence="2" id="KW-1017">Isopeptide bond</keyword>
<evidence type="ECO:0000256" key="6">
    <source>
        <dbReference type="ARBA" id="ARBA00022843"/>
    </source>
</evidence>
<dbReference type="EMBL" id="VIIS01001825">
    <property type="protein sequence ID" value="KAF0292262.1"/>
    <property type="molecule type" value="Genomic_DNA"/>
</dbReference>
<dbReference type="GO" id="GO:0045944">
    <property type="term" value="P:positive regulation of transcription by RNA polymerase II"/>
    <property type="evidence" value="ECO:0007669"/>
    <property type="project" value="UniProtKB-ARBA"/>
</dbReference>
<dbReference type="InterPro" id="IPR013083">
    <property type="entry name" value="Znf_RING/FYVE/PHD"/>
</dbReference>
<feature type="domain" description="SP-RING-type" evidence="10">
    <location>
        <begin position="218"/>
        <end position="299"/>
    </location>
</feature>
<keyword evidence="7" id="KW-0539">Nucleus</keyword>
<reference evidence="11 12" key="1">
    <citation type="submission" date="2019-07" db="EMBL/GenBank/DDBJ databases">
        <title>Draft genome assembly of a fouling barnacle, Amphibalanus amphitrite (Darwin, 1854): The first reference genome for Thecostraca.</title>
        <authorList>
            <person name="Kim W."/>
        </authorList>
    </citation>
    <scope>NUCLEOTIDE SEQUENCE [LARGE SCALE GENOMIC DNA]</scope>
    <source>
        <strain evidence="11">SNU_AA5</strain>
        <tissue evidence="11">Soma without cirri and trophi</tissue>
    </source>
</reference>
<dbReference type="Gene3D" id="3.30.40.10">
    <property type="entry name" value="Zinc/RING finger domain, C3HC4 (zinc finger)"/>
    <property type="match status" value="1"/>
</dbReference>
<keyword evidence="12" id="KW-1185">Reference proteome</keyword>
<feature type="compositionally biased region" description="Low complexity" evidence="9">
    <location>
        <begin position="464"/>
        <end position="476"/>
    </location>
</feature>
<dbReference type="GO" id="GO:0000785">
    <property type="term" value="C:chromatin"/>
    <property type="evidence" value="ECO:0007669"/>
    <property type="project" value="TreeGrafter"/>
</dbReference>
<feature type="compositionally biased region" description="Low complexity" evidence="9">
    <location>
        <begin position="535"/>
        <end position="547"/>
    </location>
</feature>
<evidence type="ECO:0000256" key="2">
    <source>
        <dbReference type="ARBA" id="ARBA00022499"/>
    </source>
</evidence>
<dbReference type="PANTHER" id="PTHR10782">
    <property type="entry name" value="ZINC FINGER MIZ DOMAIN-CONTAINING PROTEIN"/>
    <property type="match status" value="1"/>
</dbReference>
<feature type="region of interest" description="Disordered" evidence="9">
    <location>
        <begin position="1"/>
        <end position="35"/>
    </location>
</feature>
<dbReference type="Proteomes" id="UP000440578">
    <property type="component" value="Unassembled WGS sequence"/>
</dbReference>
<dbReference type="AlphaFoldDB" id="A0A6A4VNF7"/>
<feature type="compositionally biased region" description="Polar residues" evidence="9">
    <location>
        <begin position="1"/>
        <end position="10"/>
    </location>
</feature>
<dbReference type="GO" id="GO:0003712">
    <property type="term" value="F:transcription coregulator activity"/>
    <property type="evidence" value="ECO:0007669"/>
    <property type="project" value="TreeGrafter"/>
</dbReference>
<evidence type="ECO:0000256" key="9">
    <source>
        <dbReference type="SAM" id="MobiDB-lite"/>
    </source>
</evidence>
<evidence type="ECO:0000256" key="1">
    <source>
        <dbReference type="ARBA" id="ARBA00004123"/>
    </source>
</evidence>
<evidence type="ECO:0000256" key="4">
    <source>
        <dbReference type="ARBA" id="ARBA00022771"/>
    </source>
</evidence>
<dbReference type="FunFam" id="3.30.40.10:FF:000012">
    <property type="entry name" value="Zinc finger MIZ domain-containing protein 2"/>
    <property type="match status" value="1"/>
</dbReference>
<name>A0A6A4VNF7_AMPAM</name>
<feature type="compositionally biased region" description="Low complexity" evidence="9">
    <location>
        <begin position="427"/>
        <end position="444"/>
    </location>
</feature>
<protein>
    <submittedName>
        <fullName evidence="11">Zinc finger MIZ domain-containing protein 1</fullName>
    </submittedName>
</protein>
<dbReference type="InterPro" id="IPR004181">
    <property type="entry name" value="Znf_MIZ"/>
</dbReference>
<dbReference type="PROSITE" id="PS51044">
    <property type="entry name" value="ZF_SP_RING"/>
    <property type="match status" value="1"/>
</dbReference>
<evidence type="ECO:0000313" key="11">
    <source>
        <dbReference type="EMBL" id="KAF0292262.1"/>
    </source>
</evidence>
<dbReference type="GO" id="GO:0061665">
    <property type="term" value="F:SUMO ligase activity"/>
    <property type="evidence" value="ECO:0007669"/>
    <property type="project" value="TreeGrafter"/>
</dbReference>
<comment type="caution">
    <text evidence="11">The sequence shown here is derived from an EMBL/GenBank/DDBJ whole genome shotgun (WGS) entry which is preliminary data.</text>
</comment>
<comment type="subcellular location">
    <subcellularLocation>
        <location evidence="1">Nucleus</location>
    </subcellularLocation>
</comment>
<dbReference type="GO" id="GO:0016925">
    <property type="term" value="P:protein sumoylation"/>
    <property type="evidence" value="ECO:0007669"/>
    <property type="project" value="TreeGrafter"/>
</dbReference>
<dbReference type="OrthoDB" id="27975at2759"/>
<accession>A0A6A4VNF7</accession>